<dbReference type="Proteomes" id="UP000320762">
    <property type="component" value="Unassembled WGS sequence"/>
</dbReference>
<dbReference type="GO" id="GO:0008270">
    <property type="term" value="F:zinc ion binding"/>
    <property type="evidence" value="ECO:0007669"/>
    <property type="project" value="UniProtKB-KW"/>
</dbReference>
<dbReference type="GO" id="GO:0072344">
    <property type="term" value="P:rescue of stalled ribosome"/>
    <property type="evidence" value="ECO:0007669"/>
    <property type="project" value="UniProtKB-UniRule"/>
</dbReference>
<keyword evidence="20" id="KW-1185">Reference proteome</keyword>
<dbReference type="InterPro" id="IPR016024">
    <property type="entry name" value="ARM-type_fold"/>
</dbReference>
<evidence type="ECO:0000256" key="12">
    <source>
        <dbReference type="ARBA" id="ARBA00022786"/>
    </source>
</evidence>
<sequence length="1697" mass="185144">MPKPTKSSASSGTRKKNARKAGTKGGASPPQAPPSKQGAKLTKKERKDLKTQPRQKQYIPPTKPQPAQRDPLETSGLLSSLPPQLIVVLRNLNKKAWPTKIKALEDLRANWIDKCATDEEAHAAVLASVPVWLHHLPGLLLHSSRRIRVQAVSLHASLLQTQDIREHTIMHVNEIADPDQRERIVGALCMAAHDVDRIVASTSTRTWTACVKLTAEGAEWDNTAIAVDISNTLPLPRRALFDPEGAFNAEQAVTTTDPAETEAAEDMRARLRVGALGSLRWIIENMPSDSEELVELLHAEQLWSCLSTDPNSFGQDQPAVRRAGWTLLQAAVKTRKDLFKSEPGISRLILRSGLTEVDTNVQNVLWGPLLSFLKEYPETWEPASPAHESDDEGSDEDAETKGAAPQGADDPPFQLLLTFLGLACCGSPVQGYPTVMLMLSTIPTTVLFPSADMALLAELFTAFWSALPSLSSKGLAQQRLLAQQKLVGSVMECLVFCVRRWSSLHRDGAPGVSGDNDQALEGLVREQFGRAWDEQASGGLSTKEAMFAQAIVREGLVGLSGPFFEAGFSLLTERLSQGLTTHTRLVITTLKALFDHLTDDAKAARAREVCSSTVSALVANTENALTASSDSDTAAGSITAMTCLLEVFGPVLFSLDDGVIGQRVDALVFSHMVPLLRAAPDLLIAYMKLRGAVVAWPLLLEAAAPSPTRQDLRILIRIAEQAVVGAEERPPIEGWLDDVADELLEDAPTEKEKGEILSRVLTLHECFLSATKFASLVGEIARKLAVAVDNLVQTISQDDLVVLGLCVDVLRPLGLAISRVLPGDDVQMMSRNFWLATHLVSRGKGTEHMVSMFGDAKGLYKTLSEGRASAVHDVVTARLAELLENVFVWARPSDIIAILGLLPTASADDDQSSAVLTVLPPSDTLHKRLDALPAQPIDSSLGVLFDTIPPPSTYEDASPIAALYDAHGFSSYARIVALLPELPSPALRALVRRQPWILRHLLAWAIEARDFMSVPGRSSALFDARALESGGLALAAERAEGIVAYALITDMDDYTTWRSQSARALADGRVPKDLSPVKSFVVDALRRALANDSPRQARMVAAILDHVFEDVSKEEADSWVALARASQKSAPETSLAILAAIAQCAPDAPRLDRFRNEVAAGLQGTSASRALPMVRQLVAMAPDPDSVVPILPGPRAVNDEDDGSAEDLESLLPLLFTHIAPVLQTVPGAHWGLVFDVMENNVETCSLEDDGTLTTLARTLRLILVVQDLATTAKSLRADWQERERGILVLVREMASKPIAGSAQISAPRSACRELLLQIVQDLPPTLIEHDTLSKMCHLVTDTAESVQRMAYQVLQGAAAKRTEHLVIESAVDTEDAFKAELPSELVDLLSRVIDAEDVEQDEQSVFGYLLAWMLAFDLFQGASLKVRMGYIEQLRSLGVVDTYLMPNIIHMLQLDQGLARAFKLDMWAVDEFFVSLYEPGTTFAIPAFAGHLYFRALSTIPSLVASWIQDCKDRSLSAAVGACTAQHFSPVIIARELAHVRTADSAADLTDENFVVKVATAVHEVTASYTVDEHQLEMKLKIPADWPLHKIEMRDVKTVGVDERRWRSWMLAVQQVLWFQSGHILDGLALFKKNVTLHFDGQVECAICYSIISVMDGSLPKKPCKTCKNRFHSGCLYKWFNSSHSSSCPLCRSNIF</sequence>
<evidence type="ECO:0000256" key="6">
    <source>
        <dbReference type="ARBA" id="ARBA00017157"/>
    </source>
</evidence>
<reference evidence="19 20" key="1">
    <citation type="journal article" date="2019" name="New Phytol.">
        <title>Comparative genomics reveals unique wood-decay strategies and fruiting body development in the Schizophyllaceae.</title>
        <authorList>
            <person name="Almasi E."/>
            <person name="Sahu N."/>
            <person name="Krizsan K."/>
            <person name="Balint B."/>
            <person name="Kovacs G.M."/>
            <person name="Kiss B."/>
            <person name="Cseklye J."/>
            <person name="Drula E."/>
            <person name="Henrissat B."/>
            <person name="Nagy I."/>
            <person name="Chovatia M."/>
            <person name="Adam C."/>
            <person name="LaButti K."/>
            <person name="Lipzen A."/>
            <person name="Riley R."/>
            <person name="Grigoriev I.V."/>
            <person name="Nagy L.G."/>
        </authorList>
    </citation>
    <scope>NUCLEOTIDE SEQUENCE [LARGE SCALE GENOMIC DNA]</scope>
    <source>
        <strain evidence="19 20">NL-1724</strain>
    </source>
</reference>
<keyword evidence="8 16" id="KW-0808">Transferase</keyword>
<dbReference type="GO" id="GO:0061630">
    <property type="term" value="F:ubiquitin protein ligase activity"/>
    <property type="evidence" value="ECO:0007669"/>
    <property type="project" value="UniProtKB-UniRule"/>
</dbReference>
<comment type="pathway">
    <text evidence="3 16">Protein modification; protein ubiquitination.</text>
</comment>
<dbReference type="GO" id="GO:0016567">
    <property type="term" value="P:protein ubiquitination"/>
    <property type="evidence" value="ECO:0007669"/>
    <property type="project" value="UniProtKB-UniPathway"/>
</dbReference>
<keyword evidence="12 16" id="KW-0833">Ubl conjugation pathway</keyword>
<comment type="subunit">
    <text evidence="16">Component of the ribosome quality control complex (RQC).</text>
</comment>
<dbReference type="Pfam" id="PF23009">
    <property type="entry name" value="UBC_like"/>
    <property type="match status" value="1"/>
</dbReference>
<feature type="compositionally biased region" description="Basic residues" evidence="17">
    <location>
        <begin position="13"/>
        <end position="22"/>
    </location>
</feature>
<feature type="region of interest" description="Disordered" evidence="17">
    <location>
        <begin position="1"/>
        <end position="76"/>
    </location>
</feature>
<dbReference type="InterPro" id="IPR011016">
    <property type="entry name" value="Znf_RING-CH"/>
</dbReference>
<dbReference type="Gene3D" id="3.30.40.10">
    <property type="entry name" value="Zinc/RING finger domain, C3HC4 (zinc finger)"/>
    <property type="match status" value="1"/>
</dbReference>
<feature type="compositionally biased region" description="Polar residues" evidence="17">
    <location>
        <begin position="1"/>
        <end position="12"/>
    </location>
</feature>
<evidence type="ECO:0000256" key="13">
    <source>
        <dbReference type="ARBA" id="ARBA00022833"/>
    </source>
</evidence>
<dbReference type="GO" id="GO:0043023">
    <property type="term" value="F:ribosomal large subunit binding"/>
    <property type="evidence" value="ECO:0007669"/>
    <property type="project" value="TreeGrafter"/>
</dbReference>
<evidence type="ECO:0000256" key="17">
    <source>
        <dbReference type="SAM" id="MobiDB-lite"/>
    </source>
</evidence>
<evidence type="ECO:0000313" key="19">
    <source>
        <dbReference type="EMBL" id="TRM62271.1"/>
    </source>
</evidence>
<keyword evidence="9 16" id="KW-0479">Metal-binding</keyword>
<evidence type="ECO:0000256" key="15">
    <source>
        <dbReference type="PROSITE-ProRule" id="PRU00175"/>
    </source>
</evidence>
<feature type="compositionally biased region" description="Acidic residues" evidence="17">
    <location>
        <begin position="389"/>
        <end position="398"/>
    </location>
</feature>
<name>A0A550CBT8_9AGAR</name>
<dbReference type="SMART" id="SM01197">
    <property type="entry name" value="FANCL_C"/>
    <property type="match status" value="1"/>
</dbReference>
<evidence type="ECO:0000256" key="5">
    <source>
        <dbReference type="ARBA" id="ARBA00012483"/>
    </source>
</evidence>
<comment type="function">
    <text evidence="16">E3 ubiquitin-protein ligase. Component of the ribosome quality control complex (RQC), a ribosome-associated complex that mediates ubiquitination and extraction of incompletely synthesized nascent chains for proteasomal degradation.</text>
</comment>
<dbReference type="EMBL" id="VDMD01000013">
    <property type="protein sequence ID" value="TRM62271.1"/>
    <property type="molecule type" value="Genomic_DNA"/>
</dbReference>
<dbReference type="GO" id="GO:1990112">
    <property type="term" value="C:RQC complex"/>
    <property type="evidence" value="ECO:0007669"/>
    <property type="project" value="UniProtKB-UniRule"/>
</dbReference>
<comment type="subcellular location">
    <subcellularLocation>
        <location evidence="2">Cytoplasm</location>
        <location evidence="2">Cytosol</location>
    </subcellularLocation>
</comment>
<dbReference type="FunFam" id="3.30.40.10:FF:000038">
    <property type="entry name" value="E3 ubiquitin-protein ligase listerin"/>
    <property type="match status" value="1"/>
</dbReference>
<dbReference type="InterPro" id="IPR054477">
    <property type="entry name" value="LTN1_E3_ligase_6th"/>
</dbReference>
<evidence type="ECO:0000256" key="3">
    <source>
        <dbReference type="ARBA" id="ARBA00004906"/>
    </source>
</evidence>
<dbReference type="SMART" id="SM00744">
    <property type="entry name" value="RINGv"/>
    <property type="match status" value="1"/>
</dbReference>
<dbReference type="PROSITE" id="PS50089">
    <property type="entry name" value="ZF_RING_2"/>
    <property type="match status" value="1"/>
</dbReference>
<feature type="domain" description="RING-type" evidence="18">
    <location>
        <begin position="1646"/>
        <end position="1693"/>
    </location>
</feature>
<comment type="caution">
    <text evidence="19">The sequence shown here is derived from an EMBL/GenBank/DDBJ whole genome shotgun (WGS) entry which is preliminary data.</text>
</comment>
<dbReference type="STRING" id="97359.A0A550CBT8"/>
<dbReference type="InterPro" id="IPR054476">
    <property type="entry name" value="Ltn1_N"/>
</dbReference>
<evidence type="ECO:0000259" key="18">
    <source>
        <dbReference type="PROSITE" id="PS50089"/>
    </source>
</evidence>
<evidence type="ECO:0000256" key="1">
    <source>
        <dbReference type="ARBA" id="ARBA00000900"/>
    </source>
</evidence>
<evidence type="ECO:0000256" key="2">
    <source>
        <dbReference type="ARBA" id="ARBA00004514"/>
    </source>
</evidence>
<comment type="function">
    <text evidence="14">E3 ubiquitin-protein ligase component of the ribosome quality control complex (RQC), a ribosome-associated complex that mediates ubiquitination and extraction of incompletely synthesized nascent chains for proteasomal degradation. Mediates ubiquitination of proteins derived from mRNAs lacking stop codons (non-stop proteins) and other translation arrest products induced by poly-lysine sequences and tandem rare codons. Ubiquitination leads to CDC48 recruitment for extraction and degradation of the incomplete translation product. May indirectly play a role in chromatin function and transcription.</text>
</comment>
<keyword evidence="13 16" id="KW-0862">Zinc</keyword>
<comment type="catalytic activity">
    <reaction evidence="1 16">
        <text>S-ubiquitinyl-[E2 ubiquitin-conjugating enzyme]-L-cysteine + [acceptor protein]-L-lysine = [E2 ubiquitin-conjugating enzyme]-L-cysteine + N(6)-ubiquitinyl-[acceptor protein]-L-lysine.</text>
        <dbReference type="EC" id="2.3.2.27"/>
    </reaction>
</comment>
<dbReference type="CDD" id="cd16491">
    <property type="entry name" value="RING-CH-C4HC3_LTN1"/>
    <property type="match status" value="1"/>
</dbReference>
<evidence type="ECO:0000256" key="14">
    <source>
        <dbReference type="ARBA" id="ARBA00055150"/>
    </source>
</evidence>
<dbReference type="UniPathway" id="UPA00143"/>
<dbReference type="InterPro" id="IPR013083">
    <property type="entry name" value="Znf_RING/FYVE/PHD"/>
</dbReference>
<evidence type="ECO:0000256" key="4">
    <source>
        <dbReference type="ARBA" id="ARBA00007997"/>
    </source>
</evidence>
<dbReference type="GO" id="GO:1990116">
    <property type="term" value="P:ribosome-associated ubiquitin-dependent protein catabolic process"/>
    <property type="evidence" value="ECO:0007669"/>
    <property type="project" value="UniProtKB-UniRule"/>
</dbReference>
<evidence type="ECO:0000256" key="11">
    <source>
        <dbReference type="ARBA" id="ARBA00022771"/>
    </source>
</evidence>
<dbReference type="InterPro" id="IPR054478">
    <property type="entry name" value="LTN1_UBC"/>
</dbReference>
<evidence type="ECO:0000256" key="7">
    <source>
        <dbReference type="ARBA" id="ARBA00022490"/>
    </source>
</evidence>
<evidence type="ECO:0000313" key="20">
    <source>
        <dbReference type="Proteomes" id="UP000320762"/>
    </source>
</evidence>
<feature type="region of interest" description="Disordered" evidence="17">
    <location>
        <begin position="381"/>
        <end position="408"/>
    </location>
</feature>
<keyword evidence="7" id="KW-0963">Cytoplasm</keyword>
<dbReference type="EC" id="2.3.2.27" evidence="5 16"/>
<dbReference type="PANTHER" id="PTHR12389:SF0">
    <property type="entry name" value="E3 UBIQUITIN-PROTEIN LIGASE LISTERIN"/>
    <property type="match status" value="1"/>
</dbReference>
<proteinExistence type="inferred from homology"/>
<organism evidence="19 20">
    <name type="scientific">Schizophyllum amplum</name>
    <dbReference type="NCBI Taxonomy" id="97359"/>
    <lineage>
        <taxon>Eukaryota</taxon>
        <taxon>Fungi</taxon>
        <taxon>Dikarya</taxon>
        <taxon>Basidiomycota</taxon>
        <taxon>Agaricomycotina</taxon>
        <taxon>Agaricomycetes</taxon>
        <taxon>Agaricomycetidae</taxon>
        <taxon>Agaricales</taxon>
        <taxon>Schizophyllaceae</taxon>
        <taxon>Schizophyllum</taxon>
    </lineage>
</organism>
<dbReference type="Pfam" id="PF22999">
    <property type="entry name" value="LTN1_E3_ligase_6th"/>
    <property type="match status" value="1"/>
</dbReference>
<evidence type="ECO:0000256" key="8">
    <source>
        <dbReference type="ARBA" id="ARBA00022679"/>
    </source>
</evidence>
<keyword evidence="11 15" id="KW-0863">Zinc-finger</keyword>
<dbReference type="InterPro" id="IPR039804">
    <property type="entry name" value="RING-CH-C4HC3_LTN1"/>
</dbReference>
<dbReference type="GO" id="GO:0005829">
    <property type="term" value="C:cytosol"/>
    <property type="evidence" value="ECO:0007669"/>
    <property type="project" value="UniProtKB-SubCell"/>
</dbReference>
<accession>A0A550CBT8</accession>
<dbReference type="PANTHER" id="PTHR12389">
    <property type="entry name" value="ZINC FINGER PROTEIN 294"/>
    <property type="match status" value="1"/>
</dbReference>
<dbReference type="InterPro" id="IPR001841">
    <property type="entry name" value="Znf_RING"/>
</dbReference>
<keyword evidence="10" id="KW-0677">Repeat</keyword>
<dbReference type="Pfam" id="PF22958">
    <property type="entry name" value="Ltn1_1st"/>
    <property type="match status" value="1"/>
</dbReference>
<dbReference type="Pfam" id="PF13639">
    <property type="entry name" value="zf-RING_2"/>
    <property type="match status" value="1"/>
</dbReference>
<gene>
    <name evidence="19" type="ORF">BD626DRAFT_558116</name>
</gene>
<evidence type="ECO:0000256" key="10">
    <source>
        <dbReference type="ARBA" id="ARBA00022737"/>
    </source>
</evidence>
<dbReference type="OrthoDB" id="6108at2759"/>
<protein>
    <recommendedName>
        <fullName evidence="6 16">E3 ubiquitin-protein ligase listerin</fullName>
        <ecNumber evidence="5 16">2.3.2.27</ecNumber>
    </recommendedName>
    <alternativeName>
        <fullName evidence="16">RING-type E3 ubiquitin transferase listerin</fullName>
    </alternativeName>
</protein>
<evidence type="ECO:0000256" key="9">
    <source>
        <dbReference type="ARBA" id="ARBA00022723"/>
    </source>
</evidence>
<evidence type="ECO:0000256" key="16">
    <source>
        <dbReference type="RuleBase" id="RU367090"/>
    </source>
</evidence>
<dbReference type="InterPro" id="IPR039795">
    <property type="entry name" value="LTN1/Rkr1"/>
</dbReference>
<comment type="similarity">
    <text evidence="4 16">Belongs to the LTN1 family.</text>
</comment>
<dbReference type="SUPFAM" id="SSF57850">
    <property type="entry name" value="RING/U-box"/>
    <property type="match status" value="1"/>
</dbReference>
<dbReference type="SUPFAM" id="SSF48371">
    <property type="entry name" value="ARM repeat"/>
    <property type="match status" value="2"/>
</dbReference>